<dbReference type="InterPro" id="IPR036291">
    <property type="entry name" value="NAD(P)-bd_dom_sf"/>
</dbReference>
<dbReference type="OrthoDB" id="4415835at2759"/>
<dbReference type="SUPFAM" id="SSF51735">
    <property type="entry name" value="NAD(P)-binding Rossmann-fold domains"/>
    <property type="match status" value="1"/>
</dbReference>
<protein>
    <submittedName>
        <fullName evidence="2">Quinate repressor protein</fullName>
    </submittedName>
</protein>
<dbReference type="Pfam" id="PF18317">
    <property type="entry name" value="SDH_C"/>
    <property type="match status" value="1"/>
</dbReference>
<dbReference type="InterPro" id="IPR041121">
    <property type="entry name" value="SDH_C"/>
</dbReference>
<dbReference type="Gene3D" id="3.40.50.720">
    <property type="entry name" value="NAD(P)-binding Rossmann-like Domain"/>
    <property type="match status" value="1"/>
</dbReference>
<evidence type="ECO:0000313" key="2">
    <source>
        <dbReference type="EMBL" id="KAG9245369.1"/>
    </source>
</evidence>
<proteinExistence type="predicted"/>
<evidence type="ECO:0000313" key="3">
    <source>
        <dbReference type="Proteomes" id="UP000887226"/>
    </source>
</evidence>
<organism evidence="2 3">
    <name type="scientific">Calycina marina</name>
    <dbReference type="NCBI Taxonomy" id="1763456"/>
    <lineage>
        <taxon>Eukaryota</taxon>
        <taxon>Fungi</taxon>
        <taxon>Dikarya</taxon>
        <taxon>Ascomycota</taxon>
        <taxon>Pezizomycotina</taxon>
        <taxon>Leotiomycetes</taxon>
        <taxon>Helotiales</taxon>
        <taxon>Pezizellaceae</taxon>
        <taxon>Calycina</taxon>
    </lineage>
</organism>
<comment type="caution">
    <text evidence="2">The sequence shown here is derived from an EMBL/GenBank/DDBJ whole genome shotgun (WGS) entry which is preliminary data.</text>
</comment>
<evidence type="ECO:0000259" key="1">
    <source>
        <dbReference type="Pfam" id="PF18317"/>
    </source>
</evidence>
<dbReference type="Proteomes" id="UP000887226">
    <property type="component" value="Unassembled WGS sequence"/>
</dbReference>
<dbReference type="EMBL" id="MU253851">
    <property type="protein sequence ID" value="KAG9245369.1"/>
    <property type="molecule type" value="Genomic_DNA"/>
</dbReference>
<feature type="domain" description="SDH C-terminal" evidence="1">
    <location>
        <begin position="21"/>
        <end position="51"/>
    </location>
</feature>
<feature type="non-terminal residue" evidence="2">
    <location>
        <position position="1"/>
    </location>
</feature>
<dbReference type="AlphaFoldDB" id="A0A9P8CFP5"/>
<gene>
    <name evidence="2" type="ORF">BJ878DRAFT_398315</name>
</gene>
<reference evidence="2" key="1">
    <citation type="journal article" date="2021" name="IMA Fungus">
        <title>Genomic characterization of three marine fungi, including Emericellopsis atlantica sp. nov. with signatures of a generalist lifestyle and marine biomass degradation.</title>
        <authorList>
            <person name="Hagestad O.C."/>
            <person name="Hou L."/>
            <person name="Andersen J.H."/>
            <person name="Hansen E.H."/>
            <person name="Altermark B."/>
            <person name="Li C."/>
            <person name="Kuhnert E."/>
            <person name="Cox R.J."/>
            <person name="Crous P.W."/>
            <person name="Spatafora J.W."/>
            <person name="Lail K."/>
            <person name="Amirebrahimi M."/>
            <person name="Lipzen A."/>
            <person name="Pangilinan J."/>
            <person name="Andreopoulos W."/>
            <person name="Hayes R.D."/>
            <person name="Ng V."/>
            <person name="Grigoriev I.V."/>
            <person name="Jackson S.A."/>
            <person name="Sutton T.D.S."/>
            <person name="Dobson A.D.W."/>
            <person name="Rama T."/>
        </authorList>
    </citation>
    <scope>NUCLEOTIDE SEQUENCE</scope>
    <source>
        <strain evidence="2">TRa3180A</strain>
    </source>
</reference>
<feature type="non-terminal residue" evidence="2">
    <location>
        <position position="58"/>
    </location>
</feature>
<accession>A0A9P8CFP5</accession>
<keyword evidence="3" id="KW-1185">Reference proteome</keyword>
<sequence>LLRQIRRIQEESHQAWAIVDGLEILPEQAMAQFELMTGRRAPKQKMRQTVQQKYHRYE</sequence>
<name>A0A9P8CFP5_9HELO</name>